<comment type="caution">
    <text evidence="3">The sequence shown here is derived from an EMBL/GenBank/DDBJ whole genome shotgun (WGS) entry which is preliminary data.</text>
</comment>
<keyword evidence="2" id="KW-1133">Transmembrane helix</keyword>
<dbReference type="EMBL" id="SORZ01000002">
    <property type="protein sequence ID" value="TPW34142.1"/>
    <property type="molecule type" value="Genomic_DNA"/>
</dbReference>
<sequence>MTELLRTTSENDFTPLSSQGQPVNLLWSELRAYLEARLGPAGADLLTEPVSGANGQTDWYGREGAPRARQDLLAQLEEMKQALAAPPPAGMGESAQQLAALIPMALTIPDDSCLLSGPHGPVLVAWGNRPVQERLQPKDITALGAPLPPGPPPSAGQPPSGKPPLPPVYTLAPHRPLGPWLRWLLIGAVLGLAALVLWLAPLLRFWLNMLLCRWPHFLFWLILFLVILLATGLCSALLVRAWPLHAARRAAPMGRRVKALQLLLRWPGQTEEITLALDVLTPSGQRLDAMAPAASPAGATTGFQEHTRLKTPDGKSETVFWELDPPPGLYTVMVDPQAIPPAAAIPFRLEVFYKGRRVVNRRGIARAGQGPQPVVSFVVPD</sequence>
<feature type="region of interest" description="Disordered" evidence="1">
    <location>
        <begin position="141"/>
        <end position="167"/>
    </location>
</feature>
<keyword evidence="2" id="KW-0472">Membrane</keyword>
<keyword evidence="2" id="KW-0812">Transmembrane</keyword>
<gene>
    <name evidence="3" type="ORF">E3202_06345</name>
</gene>
<evidence type="ECO:0000256" key="1">
    <source>
        <dbReference type="SAM" id="MobiDB-lite"/>
    </source>
</evidence>
<proteinExistence type="predicted"/>
<protein>
    <submittedName>
        <fullName evidence="3">Uncharacterized protein</fullName>
    </submittedName>
</protein>
<evidence type="ECO:0000256" key="2">
    <source>
        <dbReference type="SAM" id="Phobius"/>
    </source>
</evidence>
<dbReference type="RefSeq" id="WP_165600800.1">
    <property type="nucleotide sequence ID" value="NZ_SORZ01000002.1"/>
</dbReference>
<dbReference type="Proteomes" id="UP000315037">
    <property type="component" value="Unassembled WGS sequence"/>
</dbReference>
<evidence type="ECO:0000313" key="3">
    <source>
        <dbReference type="EMBL" id="TPW34142.1"/>
    </source>
</evidence>
<feature type="compositionally biased region" description="Pro residues" evidence="1">
    <location>
        <begin position="146"/>
        <end position="167"/>
    </location>
</feature>
<feature type="transmembrane region" description="Helical" evidence="2">
    <location>
        <begin position="183"/>
        <end position="205"/>
    </location>
</feature>
<reference evidence="3 4" key="1">
    <citation type="submission" date="2019-03" db="EMBL/GenBank/DDBJ databases">
        <title>The complete genome sequence of Neokomagataea sp. Jb2 NBRC113641.</title>
        <authorList>
            <person name="Chua K.-O."/>
            <person name="Chan K.-G."/>
            <person name="See-Too W.-S."/>
        </authorList>
    </citation>
    <scope>NUCLEOTIDE SEQUENCE [LARGE SCALE GENOMIC DNA]</scope>
    <source>
        <strain evidence="3 4">Jb2</strain>
    </source>
</reference>
<keyword evidence="4" id="KW-1185">Reference proteome</keyword>
<name>A0A506ULL3_9PROT</name>
<feature type="transmembrane region" description="Helical" evidence="2">
    <location>
        <begin position="217"/>
        <end position="239"/>
    </location>
</feature>
<organism evidence="3 4">
    <name type="scientific">Oecophyllibacter saccharovorans</name>
    <dbReference type="NCBI Taxonomy" id="2558360"/>
    <lineage>
        <taxon>Bacteria</taxon>
        <taxon>Pseudomonadati</taxon>
        <taxon>Pseudomonadota</taxon>
        <taxon>Alphaproteobacteria</taxon>
        <taxon>Acetobacterales</taxon>
        <taxon>Acetobacteraceae</taxon>
        <taxon>Oecophyllibacter</taxon>
    </lineage>
</organism>
<dbReference type="AlphaFoldDB" id="A0A506ULL3"/>
<accession>A0A506ULL3</accession>
<evidence type="ECO:0000313" key="4">
    <source>
        <dbReference type="Proteomes" id="UP000315037"/>
    </source>
</evidence>